<dbReference type="SUPFAM" id="SSF50249">
    <property type="entry name" value="Nucleic acid-binding proteins"/>
    <property type="match status" value="1"/>
</dbReference>
<evidence type="ECO:0000256" key="4">
    <source>
        <dbReference type="PROSITE-ProRule" id="PRU01024"/>
    </source>
</evidence>
<feature type="binding site" evidence="4">
    <location>
        <position position="363"/>
    </location>
    <ligand>
        <name>S-adenosyl-L-methionine</name>
        <dbReference type="ChEBI" id="CHEBI:59789"/>
    </ligand>
</feature>
<feature type="non-terminal residue" evidence="7">
    <location>
        <position position="484"/>
    </location>
</feature>
<feature type="binding site" evidence="4">
    <location>
        <position position="413"/>
    </location>
    <ligand>
        <name>S-adenosyl-L-methionine</name>
        <dbReference type="ChEBI" id="CHEBI:59789"/>
    </ligand>
</feature>
<comment type="caution">
    <text evidence="7">The sequence shown here is derived from an EMBL/GenBank/DDBJ whole genome shotgun (WGS) entry which is preliminary data.</text>
</comment>
<keyword evidence="2 4" id="KW-0808">Transferase</keyword>
<dbReference type="SUPFAM" id="SSF53335">
    <property type="entry name" value="S-adenosyl-L-methionine-dependent methyltransferases"/>
    <property type="match status" value="1"/>
</dbReference>
<name>I0YUW9_COCSC</name>
<dbReference type="CDD" id="cd02440">
    <property type="entry name" value="AdoMet_MTases"/>
    <property type="match status" value="1"/>
</dbReference>
<sequence length="484" mass="52425">LICQSLAFGGQGVCKLPEGYTIFCDRALPGEHLRARITAVKKTHASAVKVASMQQHSHAVEAPCKHYSEGCGGCSVQNLAYSAQLAAKEQQVVDALGRIGKVEGARALVKPILPCAKPFRYRNKMGFSFAQDVPQLPRAAGFGLRHISNPKEVPILSFTVGNSQMHCSVQVLPVWDCWLQDEGANRILQVLTTAVQTKRDSQELPMLQPWTKIKVFQPTVSKVTIRSGLNPDTGNRAYLVILHTAGERPKALIPIVDHLRREVPEIAGILQYTGLGRKAEDSADGLALISGKDRIMERLCGLEFAITPLSFFQTNPKQTETLYKAVADAAGLSGSEVLLDLYSGTGTIALCLARKCSKVFGVESNQHAVDDAMENARHNRVTNATFLQADLSKPSDVAHVAERVPQPDVVVADPARAGLGKPVIEYLMGCGASTLVYVSCNPATQARDIQLLTDTAAPNSFCLESVQPVDMFPHTEHIESVVML</sequence>
<dbReference type="Gene3D" id="3.40.50.150">
    <property type="entry name" value="Vaccinia Virus protein VP39"/>
    <property type="match status" value="1"/>
</dbReference>
<dbReference type="FunFam" id="3.40.50.150:FF:000009">
    <property type="entry name" value="23S rRNA (Uracil(1939)-C(5))-methyltransferase RlmD"/>
    <property type="match status" value="1"/>
</dbReference>
<feature type="binding site" evidence="4">
    <location>
        <position position="342"/>
    </location>
    <ligand>
        <name>S-adenosyl-L-methionine</name>
        <dbReference type="ChEBI" id="CHEBI:59789"/>
    </ligand>
</feature>
<proteinExistence type="inferred from homology"/>
<evidence type="ECO:0000313" key="7">
    <source>
        <dbReference type="EMBL" id="EIE22188.1"/>
    </source>
</evidence>
<feature type="binding site" evidence="4">
    <location>
        <position position="313"/>
    </location>
    <ligand>
        <name>S-adenosyl-L-methionine</name>
        <dbReference type="ChEBI" id="CHEBI:59789"/>
    </ligand>
</feature>
<protein>
    <submittedName>
        <fullName evidence="7">S-adenosyl-L-methionine-dependent methyltransferase</fullName>
    </submittedName>
</protein>
<dbReference type="GO" id="GO:0001510">
    <property type="term" value="P:RNA methylation"/>
    <property type="evidence" value="ECO:0007669"/>
    <property type="project" value="UniProtKB-ARBA"/>
</dbReference>
<dbReference type="InterPro" id="IPR029063">
    <property type="entry name" value="SAM-dependent_MTases_sf"/>
</dbReference>
<dbReference type="NCBIfam" id="TIGR00479">
    <property type="entry name" value="rumA"/>
    <property type="match status" value="1"/>
</dbReference>
<dbReference type="PROSITE" id="PS50926">
    <property type="entry name" value="TRAM"/>
    <property type="match status" value="1"/>
</dbReference>
<dbReference type="InterPro" id="IPR030391">
    <property type="entry name" value="MeTrfase_TrmA_CS"/>
</dbReference>
<feature type="domain" description="TRAM" evidence="6">
    <location>
        <begin position="1"/>
        <end position="51"/>
    </location>
</feature>
<dbReference type="Gene3D" id="2.40.50.140">
    <property type="entry name" value="Nucleic acid-binding proteins"/>
    <property type="match status" value="1"/>
</dbReference>
<feature type="active site" description="Nucleophile" evidence="4">
    <location>
        <position position="440"/>
    </location>
</feature>
<evidence type="ECO:0000256" key="5">
    <source>
        <dbReference type="PROSITE-ProRule" id="PRU10015"/>
    </source>
</evidence>
<dbReference type="Pfam" id="PF05958">
    <property type="entry name" value="tRNA_U5-meth_tr"/>
    <property type="match status" value="1"/>
</dbReference>
<dbReference type="PROSITE" id="PS01230">
    <property type="entry name" value="TRMA_1"/>
    <property type="match status" value="1"/>
</dbReference>
<dbReference type="Proteomes" id="UP000007264">
    <property type="component" value="Unassembled WGS sequence"/>
</dbReference>
<evidence type="ECO:0000256" key="2">
    <source>
        <dbReference type="ARBA" id="ARBA00022679"/>
    </source>
</evidence>
<dbReference type="PANTHER" id="PTHR11061:SF30">
    <property type="entry name" value="TRNA (URACIL(54)-C(5))-METHYLTRANSFERASE"/>
    <property type="match status" value="1"/>
</dbReference>
<accession>I0YUW9</accession>
<dbReference type="AlphaFoldDB" id="I0YUW9"/>
<dbReference type="PANTHER" id="PTHR11061">
    <property type="entry name" value="RNA M5U METHYLTRANSFERASE"/>
    <property type="match status" value="1"/>
</dbReference>
<evidence type="ECO:0000259" key="6">
    <source>
        <dbReference type="PROSITE" id="PS50926"/>
    </source>
</evidence>
<feature type="non-terminal residue" evidence="7">
    <location>
        <position position="1"/>
    </location>
</feature>
<dbReference type="eggNOG" id="KOG2187">
    <property type="taxonomic scope" value="Eukaryota"/>
</dbReference>
<dbReference type="PROSITE" id="PS51687">
    <property type="entry name" value="SAM_MT_RNA_M5U"/>
    <property type="match status" value="1"/>
</dbReference>
<keyword evidence="3 4" id="KW-0949">S-adenosyl-L-methionine</keyword>
<gene>
    <name evidence="7" type="ORF">COCSUDRAFT_2897</name>
</gene>
<dbReference type="InterPro" id="IPR010280">
    <property type="entry name" value="U5_MeTrfase_fam"/>
</dbReference>
<dbReference type="RefSeq" id="XP_005646732.1">
    <property type="nucleotide sequence ID" value="XM_005646675.1"/>
</dbReference>
<dbReference type="KEGG" id="csl:COCSUDRAFT_2897"/>
<keyword evidence="8" id="KW-1185">Reference proteome</keyword>
<dbReference type="GO" id="GO:0008173">
    <property type="term" value="F:RNA methyltransferase activity"/>
    <property type="evidence" value="ECO:0007669"/>
    <property type="project" value="InterPro"/>
</dbReference>
<dbReference type="InterPro" id="IPR012340">
    <property type="entry name" value="NA-bd_OB-fold"/>
</dbReference>
<feature type="active site" evidence="5">
    <location>
        <position position="440"/>
    </location>
</feature>
<dbReference type="PROSITE" id="PS01231">
    <property type="entry name" value="TRMA_2"/>
    <property type="match status" value="1"/>
</dbReference>
<dbReference type="InterPro" id="IPR002792">
    <property type="entry name" value="TRAM_dom"/>
</dbReference>
<dbReference type="InterPro" id="IPR030390">
    <property type="entry name" value="MeTrfase_TrmA_AS"/>
</dbReference>
<evidence type="ECO:0000256" key="1">
    <source>
        <dbReference type="ARBA" id="ARBA00022603"/>
    </source>
</evidence>
<dbReference type="STRING" id="574566.I0YUW9"/>
<dbReference type="EMBL" id="AGSI01000010">
    <property type="protein sequence ID" value="EIE22188.1"/>
    <property type="molecule type" value="Genomic_DNA"/>
</dbReference>
<keyword evidence="1 4" id="KW-0489">Methyltransferase</keyword>
<dbReference type="GO" id="GO:0008757">
    <property type="term" value="F:S-adenosylmethionine-dependent methyltransferase activity"/>
    <property type="evidence" value="ECO:0007669"/>
    <property type="project" value="UniProtKB-ARBA"/>
</dbReference>
<dbReference type="GeneID" id="17040174"/>
<dbReference type="Gene3D" id="2.40.50.1070">
    <property type="match status" value="1"/>
</dbReference>
<organism evidence="7 8">
    <name type="scientific">Coccomyxa subellipsoidea (strain C-169)</name>
    <name type="common">Green microalga</name>
    <dbReference type="NCBI Taxonomy" id="574566"/>
    <lineage>
        <taxon>Eukaryota</taxon>
        <taxon>Viridiplantae</taxon>
        <taxon>Chlorophyta</taxon>
        <taxon>core chlorophytes</taxon>
        <taxon>Trebouxiophyceae</taxon>
        <taxon>Trebouxiophyceae incertae sedis</taxon>
        <taxon>Coccomyxaceae</taxon>
        <taxon>Coccomyxa</taxon>
        <taxon>Coccomyxa subellipsoidea</taxon>
    </lineage>
</organism>
<evidence type="ECO:0000256" key="3">
    <source>
        <dbReference type="ARBA" id="ARBA00022691"/>
    </source>
</evidence>
<dbReference type="OrthoDB" id="10250660at2759"/>
<reference evidence="7 8" key="1">
    <citation type="journal article" date="2012" name="Genome Biol.">
        <title>The genome of the polar eukaryotic microalga coccomyxa subellipsoidea reveals traits of cold adaptation.</title>
        <authorList>
            <person name="Blanc G."/>
            <person name="Agarkova I."/>
            <person name="Grimwood J."/>
            <person name="Kuo A."/>
            <person name="Brueggeman A."/>
            <person name="Dunigan D."/>
            <person name="Gurnon J."/>
            <person name="Ladunga I."/>
            <person name="Lindquist E."/>
            <person name="Lucas S."/>
            <person name="Pangilinan J."/>
            <person name="Proschold T."/>
            <person name="Salamov A."/>
            <person name="Schmutz J."/>
            <person name="Weeks D."/>
            <person name="Yamada T."/>
            <person name="Claverie J.M."/>
            <person name="Grigoriev I."/>
            <person name="Van Etten J."/>
            <person name="Lomsadze A."/>
            <person name="Borodovsky M."/>
        </authorList>
    </citation>
    <scope>NUCLEOTIDE SEQUENCE [LARGE SCALE GENOMIC DNA]</scope>
    <source>
        <strain evidence="7 8">C-169</strain>
    </source>
</reference>
<comment type="similarity">
    <text evidence="4">Belongs to the class I-like SAM-binding methyltransferase superfamily. RNA M5U methyltransferase family.</text>
</comment>
<dbReference type="GO" id="GO:0006396">
    <property type="term" value="P:RNA processing"/>
    <property type="evidence" value="ECO:0007669"/>
    <property type="project" value="InterPro"/>
</dbReference>
<evidence type="ECO:0000313" key="8">
    <source>
        <dbReference type="Proteomes" id="UP000007264"/>
    </source>
</evidence>